<accession>A0ABV7G2U8</accession>
<name>A0ABV7G2U8_9PROT</name>
<dbReference type="RefSeq" id="WP_379598365.1">
    <property type="nucleotide sequence ID" value="NZ_JBHRTN010000018.1"/>
</dbReference>
<evidence type="ECO:0000256" key="4">
    <source>
        <dbReference type="SAM" id="MobiDB-lite"/>
    </source>
</evidence>
<dbReference type="SUPFAM" id="SSF48452">
    <property type="entry name" value="TPR-like"/>
    <property type="match status" value="1"/>
</dbReference>
<proteinExistence type="predicted"/>
<dbReference type="SMART" id="SM00028">
    <property type="entry name" value="TPR"/>
    <property type="match status" value="4"/>
</dbReference>
<protein>
    <submittedName>
        <fullName evidence="5">Tetratricopeptide repeat protein</fullName>
    </submittedName>
</protein>
<reference evidence="6" key="1">
    <citation type="journal article" date="2019" name="Int. J. Syst. Evol. Microbiol.">
        <title>The Global Catalogue of Microorganisms (GCM) 10K type strain sequencing project: providing services to taxonomists for standard genome sequencing and annotation.</title>
        <authorList>
            <consortium name="The Broad Institute Genomics Platform"/>
            <consortium name="The Broad Institute Genome Sequencing Center for Infectious Disease"/>
            <person name="Wu L."/>
            <person name="Ma J."/>
        </authorList>
    </citation>
    <scope>NUCLEOTIDE SEQUENCE [LARGE SCALE GENOMIC DNA]</scope>
    <source>
        <strain evidence="6">KCTC 52094</strain>
    </source>
</reference>
<dbReference type="Gene3D" id="1.25.40.10">
    <property type="entry name" value="Tetratricopeptide repeat domain"/>
    <property type="match status" value="2"/>
</dbReference>
<feature type="repeat" description="TPR" evidence="3">
    <location>
        <begin position="216"/>
        <end position="249"/>
    </location>
</feature>
<keyword evidence="1" id="KW-0677">Repeat</keyword>
<dbReference type="InterPro" id="IPR050498">
    <property type="entry name" value="Ycf3"/>
</dbReference>
<keyword evidence="2 3" id="KW-0802">TPR repeat</keyword>
<dbReference type="PANTHER" id="PTHR44858">
    <property type="entry name" value="TETRATRICOPEPTIDE REPEAT PROTEIN 6"/>
    <property type="match status" value="1"/>
</dbReference>
<evidence type="ECO:0000256" key="1">
    <source>
        <dbReference type="ARBA" id="ARBA00022737"/>
    </source>
</evidence>
<feature type="region of interest" description="Disordered" evidence="4">
    <location>
        <begin position="39"/>
        <end position="79"/>
    </location>
</feature>
<evidence type="ECO:0000313" key="6">
    <source>
        <dbReference type="Proteomes" id="UP001595593"/>
    </source>
</evidence>
<sequence>MTLVSPAMRAPLRNALLGGAALALLAMLTAGTTLLGDAARPSAAESPGATLPPGGGSPAAAGGVLPEQSAPEPPRLAEGPDYDACLAQLRMDPEGAIARATAWEARGGGEGARHCLALGLLAAGDAPRGAERLERLAAASQAPAAIRASVYAQAAQAWMLAAQPDRSYGAVTLALSLVPGDAALLVDRAVAAAGLGRNAEALIDLDQAIRQDGARVEPWVFRAAALRRLDRPDEAMRDVQRALAMEPGNAEAMLERGILKQLKGDTAGARRDWQQVVRLAPDSAAADLAAQNLALNEAGPRRR</sequence>
<dbReference type="Proteomes" id="UP001595593">
    <property type="component" value="Unassembled WGS sequence"/>
</dbReference>
<organism evidence="5 6">
    <name type="scientific">Teichococcus globiformis</name>
    <dbReference type="NCBI Taxonomy" id="2307229"/>
    <lineage>
        <taxon>Bacteria</taxon>
        <taxon>Pseudomonadati</taxon>
        <taxon>Pseudomonadota</taxon>
        <taxon>Alphaproteobacteria</taxon>
        <taxon>Acetobacterales</taxon>
        <taxon>Roseomonadaceae</taxon>
        <taxon>Roseomonas</taxon>
    </lineage>
</organism>
<evidence type="ECO:0000313" key="5">
    <source>
        <dbReference type="EMBL" id="MFC3126795.1"/>
    </source>
</evidence>
<dbReference type="EMBL" id="JBHRTN010000018">
    <property type="protein sequence ID" value="MFC3126795.1"/>
    <property type="molecule type" value="Genomic_DNA"/>
</dbReference>
<evidence type="ECO:0000256" key="2">
    <source>
        <dbReference type="ARBA" id="ARBA00022803"/>
    </source>
</evidence>
<comment type="caution">
    <text evidence="5">The sequence shown here is derived from an EMBL/GenBank/DDBJ whole genome shotgun (WGS) entry which is preliminary data.</text>
</comment>
<feature type="compositionally biased region" description="Low complexity" evidence="4">
    <location>
        <begin position="47"/>
        <end position="63"/>
    </location>
</feature>
<evidence type="ECO:0000256" key="3">
    <source>
        <dbReference type="PROSITE-ProRule" id="PRU00339"/>
    </source>
</evidence>
<dbReference type="InterPro" id="IPR019734">
    <property type="entry name" value="TPR_rpt"/>
</dbReference>
<gene>
    <name evidence="5" type="ORF">ACFOD4_17155</name>
</gene>
<dbReference type="InterPro" id="IPR011990">
    <property type="entry name" value="TPR-like_helical_dom_sf"/>
</dbReference>
<keyword evidence="6" id="KW-1185">Reference proteome</keyword>
<dbReference type="PROSITE" id="PS50005">
    <property type="entry name" value="TPR"/>
    <property type="match status" value="1"/>
</dbReference>
<dbReference type="Pfam" id="PF13428">
    <property type="entry name" value="TPR_14"/>
    <property type="match status" value="1"/>
</dbReference>
<dbReference type="PANTHER" id="PTHR44858:SF20">
    <property type="entry name" value="SHSP DOMAIN-CONTAINING PROTEIN"/>
    <property type="match status" value="1"/>
</dbReference>